<feature type="domain" description="DUF6531" evidence="3">
    <location>
        <begin position="689"/>
        <end position="749"/>
    </location>
</feature>
<comment type="caution">
    <text evidence="5">The sequence shown here is derived from an EMBL/GenBank/DDBJ whole genome shotgun (WGS) entry which is preliminary data.</text>
</comment>
<dbReference type="InterPro" id="IPR022385">
    <property type="entry name" value="Rhs_assc_core"/>
</dbReference>
<keyword evidence="1" id="KW-0677">Repeat</keyword>
<dbReference type="Proteomes" id="UP001620405">
    <property type="component" value="Unassembled WGS sequence"/>
</dbReference>
<protein>
    <submittedName>
        <fullName evidence="5">RHS repeat protein</fullName>
    </submittedName>
</protein>
<evidence type="ECO:0000256" key="2">
    <source>
        <dbReference type="SAM" id="Phobius"/>
    </source>
</evidence>
<accession>A0ABW8IZK6</accession>
<evidence type="ECO:0000256" key="1">
    <source>
        <dbReference type="ARBA" id="ARBA00022737"/>
    </source>
</evidence>
<dbReference type="Pfam" id="PF05593">
    <property type="entry name" value="RHS_repeat"/>
    <property type="match status" value="1"/>
</dbReference>
<dbReference type="InterPro" id="IPR050708">
    <property type="entry name" value="T6SS_VgrG/RHS"/>
</dbReference>
<dbReference type="PANTHER" id="PTHR32305:SF15">
    <property type="entry name" value="PROTEIN RHSA-RELATED"/>
    <property type="match status" value="1"/>
</dbReference>
<keyword evidence="2" id="KW-0812">Transmembrane</keyword>
<dbReference type="EMBL" id="JADIKG010000013">
    <property type="protein sequence ID" value="MFK2874953.1"/>
    <property type="molecule type" value="Genomic_DNA"/>
</dbReference>
<dbReference type="NCBIfam" id="TIGR01643">
    <property type="entry name" value="YD_repeat_2x"/>
    <property type="match status" value="8"/>
</dbReference>
<dbReference type="InterPro" id="IPR031325">
    <property type="entry name" value="RHS_repeat"/>
</dbReference>
<reference evidence="5 6" key="1">
    <citation type="submission" date="2020-10" db="EMBL/GenBank/DDBJ databases">
        <title>Phylogeny of dyella-like bacteria.</title>
        <authorList>
            <person name="Fu J."/>
        </authorList>
    </citation>
    <scope>NUCLEOTIDE SEQUENCE [LARGE SCALE GENOMIC DNA]</scope>
    <source>
        <strain evidence="5 6">DHOB07</strain>
    </source>
</reference>
<dbReference type="Gene3D" id="2.180.10.10">
    <property type="entry name" value="RHS repeat-associated core"/>
    <property type="match status" value="2"/>
</dbReference>
<dbReference type="Gene3D" id="2.120.10.80">
    <property type="entry name" value="Kelch-type beta propeller"/>
    <property type="match status" value="1"/>
</dbReference>
<evidence type="ECO:0000313" key="5">
    <source>
        <dbReference type="EMBL" id="MFK2874953.1"/>
    </source>
</evidence>
<dbReference type="InterPro" id="IPR006530">
    <property type="entry name" value="YD"/>
</dbReference>
<organism evidence="5 6">
    <name type="scientific">Dyella lipolytica</name>
    <dbReference type="NCBI Taxonomy" id="1867835"/>
    <lineage>
        <taxon>Bacteria</taxon>
        <taxon>Pseudomonadati</taxon>
        <taxon>Pseudomonadota</taxon>
        <taxon>Gammaproteobacteria</taxon>
        <taxon>Lysobacterales</taxon>
        <taxon>Rhodanobacteraceae</taxon>
        <taxon>Dyella</taxon>
    </lineage>
</organism>
<dbReference type="InterPro" id="IPR056823">
    <property type="entry name" value="TEN-like_YD-shell"/>
</dbReference>
<keyword evidence="2" id="KW-0472">Membrane</keyword>
<evidence type="ECO:0000259" key="4">
    <source>
        <dbReference type="Pfam" id="PF25023"/>
    </source>
</evidence>
<dbReference type="InterPro" id="IPR015915">
    <property type="entry name" value="Kelch-typ_b-propeller"/>
</dbReference>
<dbReference type="InterPro" id="IPR011043">
    <property type="entry name" value="Gal_Oxase/kelch_b-propeller"/>
</dbReference>
<dbReference type="Pfam" id="PF25023">
    <property type="entry name" value="TEN_YD-shell"/>
    <property type="match status" value="2"/>
</dbReference>
<dbReference type="SUPFAM" id="SSF50965">
    <property type="entry name" value="Galactose oxidase, central domain"/>
    <property type="match status" value="1"/>
</dbReference>
<feature type="transmembrane region" description="Helical" evidence="2">
    <location>
        <begin position="1626"/>
        <end position="1646"/>
    </location>
</feature>
<sequence>MKAIGMAQNRVGLASVVGLAILSAMALALPPPASPERVTTVGHAYVLPASARVSHTLLADGRVLEVHGAEGTAYLVDGDTRLKVILPEKRRFASVTVMPNGLVLLWGGVDEHGQVLDSGEWFNPDTQHFVRTGVLGLPARAGHTLSVLTDGTLLMTGGWSTDGMPATTAVLWQEASHQATTLPNIPAITRVDAAAVLQADGSVRIDGGVDSQGHAMHSAWRFQPNGMRLRDAVTSTVSTTTAITDTLPAKDTNTASIHGPLVLRFAEPVDLQQLNNHTVTLLGPEGTVAVHVYGTEGGRLAFVQLPDDLYPGSRYTLFVKGLHTASGATVPFSTVGFTTVSTDATGVVVAGQGGRPAANMSESEPTQPPLYVMAGGGHANCSGDQLCRAHSFIHDGAFYPGKNNAPDFTGAHWRLYAPYQRLPDTRALEASLPKGATALIGQVRQIDETPVANVDVSIGGIRGRTDAHGVFVLQNVPAGRQELFVDGGSASHGEVKYGRFLVGADINAKTISHMPFVMYLPRVLPRDEITLPAPTTREVVLTHPDMPGLELHIPAGAVFKDRDGHVLTHIALVPTPVDHAPFPLPDNFSMYFTIQPGDAVVQGLTPEAAKGIRVVYPNYGQAKANSQGDFWVYSVKEGWQMYGAGHVTADAQHLAPDPGVTLAWALGAGASQSSANAATSQKANNCAKGQPIDLQTGIMFHEWNDIAINDVLPLTVTRAYTSADPNSHAFGIGGNANFGIHLWSANGVTTSMALVLPCGEGITYNQISGNDNWPLTGSVWEHTGTDSAFYGSNIQFLQDTTPLGAHWILTMKDGTQYAFTRHIPNSLSWIQDRYGNQIQFNYNGGLIDQMVSPSGRSVTFNYDSANRITSAVDNSGRTISYAYNSAGDLATVTYPDQTNEQYTYDSNNRMLTMQDRRGHVWVTNQYDTNGRVVKQTYADSTFYQFAYTTNSSNVVTATTVTDPNGNQGQVAFDPVSSYPSSITEGYGTSLAQTTTFTREASGLVDSQTDALGRTTAYTYDALGNVLTKTALSGTSNAATTTLTYTSAYNQVATVTDPLSHTTTFSYTNGCLTQITDSLSHSTTIQCNSAGQPNSVQDALGHTTTFAYLGYDLQSVTDALSRTTSYVVDTLGRRVATRDPLGNVTLSQYDTNDRVTATTDALNQTTSLSYDGNGNLLTVTLPNQGVITSTYDNRNRRITRTDAMNQSESWTYDGMGNVRTHTDRKNQVTDVSYDALNRKSLVSYADGSGTQANYDAGNRLTSLVDSISGTMSWSYDGLDRVTATTTPQGSISYTYDAAGRRTGMTPAAQAAATYTYDNANRLTAIAQGSETVQFGYDAANRRTLLTLPNGVTVNYGYDNANELTGMAYAQGNGTSLGNLAYAYDSDGRVNTKSGSLATDVAPTPTTQTPTLDLNDRETQFNGQAMTYDANGNLTNDGTNTYTWNARNQLTQISQGTNVQLAYSYDALGRRIAKTTQGGMPTQFLYDGANAVQETQGSVVNPILIGLGIDERYARNDVTGRTYFLTDGLGSTTALTDSTGAIREQYSYDPYGNVTPSDTATGFTNPYQYTGREADTADLYYYRARYYSPMMGGFISEDPASFFGGQLTFYGYAGGDPIMYRDPRGHELVLALIGAGVGGAFGLINGYLSGDRDFNSLMEDTGTGALVGLVGGLTNGVSFAAGFAGEASWGAVAGGVVGRALFAGGVEGFRQTVNNGCVTDNKDLWLAGLFSGLGDFVGDYYGAGKAFEGAGQAAADRAGTAFGGAAAGAAQAPAAGSEGNEGSE</sequence>
<dbReference type="Pfam" id="PF20148">
    <property type="entry name" value="DUF6531"/>
    <property type="match status" value="1"/>
</dbReference>
<keyword evidence="6" id="KW-1185">Reference proteome</keyword>
<evidence type="ECO:0000313" key="6">
    <source>
        <dbReference type="Proteomes" id="UP001620405"/>
    </source>
</evidence>
<dbReference type="PANTHER" id="PTHR32305">
    <property type="match status" value="1"/>
</dbReference>
<dbReference type="InterPro" id="IPR045351">
    <property type="entry name" value="DUF6531"/>
</dbReference>
<evidence type="ECO:0000259" key="3">
    <source>
        <dbReference type="Pfam" id="PF20148"/>
    </source>
</evidence>
<dbReference type="NCBIfam" id="TIGR03696">
    <property type="entry name" value="Rhs_assc_core"/>
    <property type="match status" value="1"/>
</dbReference>
<gene>
    <name evidence="5" type="ORF">ISP13_15525</name>
</gene>
<feature type="domain" description="Teneurin-like YD-shell" evidence="4">
    <location>
        <begin position="830"/>
        <end position="1243"/>
    </location>
</feature>
<proteinExistence type="predicted"/>
<keyword evidence="2" id="KW-1133">Transmembrane helix</keyword>
<feature type="domain" description="Teneurin-like YD-shell" evidence="4">
    <location>
        <begin position="1351"/>
        <end position="1597"/>
    </location>
</feature>
<name>A0ABW8IZK6_9GAMM</name>